<keyword evidence="3" id="KW-1185">Reference proteome</keyword>
<organismHost>
    <name type="scientific">Melanoplus sanguinipes</name>
    <name type="common">Migratory grasshopper</name>
    <dbReference type="NCBI Taxonomy" id="65742"/>
</organismHost>
<reference evidence="2 3" key="1">
    <citation type="journal article" date="1999" name="J. Virol.">
        <title>The genome of Melanoplus sanguinipes entomopoxvirus.</title>
        <authorList>
            <person name="Afonso C.L."/>
            <person name="Tulman E.R."/>
            <person name="Lu Z."/>
            <person name="Oma E."/>
            <person name="Kutish G.F."/>
            <person name="Rock D.L."/>
        </authorList>
    </citation>
    <scope>NUCLEOTIDE SEQUENCE [LARGE SCALE GENOMIC DNA]</scope>
    <source>
        <strain evidence="2">Tucson</strain>
    </source>
</reference>
<accession>Q9YVV0</accession>
<dbReference type="PIR" id="T28303">
    <property type="entry name" value="T28303"/>
</dbReference>
<keyword evidence="1" id="KW-1133">Transmembrane helix</keyword>
<dbReference type="Proteomes" id="UP000172353">
    <property type="component" value="Segment"/>
</dbReference>
<dbReference type="InterPro" id="IPR004251">
    <property type="entry name" value="Pox_virus_G9/A16"/>
</dbReference>
<dbReference type="KEGG" id="vg:1449785"/>
<dbReference type="GeneID" id="1449785"/>
<name>Q9YVV0_MSEPV</name>
<evidence type="ECO:0000313" key="2">
    <source>
        <dbReference type="EMBL" id="AAC97790.1"/>
    </source>
</evidence>
<dbReference type="EMBL" id="AF063866">
    <property type="protein sequence ID" value="AAC97790.1"/>
    <property type="molecule type" value="Genomic_DNA"/>
</dbReference>
<keyword evidence="1" id="KW-0472">Membrane</keyword>
<feature type="transmembrane region" description="Helical" evidence="1">
    <location>
        <begin position="117"/>
        <end position="137"/>
    </location>
</feature>
<evidence type="ECO:0000313" key="3">
    <source>
        <dbReference type="Proteomes" id="UP000172353"/>
    </source>
</evidence>
<gene>
    <name evidence="2" type="primary">MSV142</name>
</gene>
<keyword evidence="1" id="KW-0812">Transmembrane</keyword>
<sequence>MSSEYENDKKLIEYCNQNTTDTKCQCILLSNDIKIFTKSSYSLPYCWYAPCNKADSYKTSIIKEEQKYCHVTVCEISFGEITLKDNGVFTATNNCISTLNPIAKYSQTIVKLKDDDIPNLIISFIYPITIVLLIFFISS</sequence>
<dbReference type="OrthoDB" id="14716at10239"/>
<dbReference type="RefSeq" id="NP_048213.1">
    <property type="nucleotide sequence ID" value="NC_001993.1"/>
</dbReference>
<dbReference type="Pfam" id="PF03003">
    <property type="entry name" value="Pox_G9-A16"/>
    <property type="match status" value="1"/>
</dbReference>
<evidence type="ECO:0000256" key="1">
    <source>
        <dbReference type="SAM" id="Phobius"/>
    </source>
</evidence>
<organism evidence="2 3">
    <name type="scientific">Melanoplus sanguinipes entomopoxvirus</name>
    <name type="common">MsEPV</name>
    <dbReference type="NCBI Taxonomy" id="83191"/>
    <lineage>
        <taxon>Viruses</taxon>
        <taxon>Varidnaviria</taxon>
        <taxon>Bamfordvirae</taxon>
        <taxon>Nucleocytoviricota</taxon>
        <taxon>Pokkesviricetes</taxon>
        <taxon>Chitovirales</taxon>
        <taxon>Poxviridae</taxon>
        <taxon>Entomopoxvirinae</taxon>
        <taxon>Deltaentomopoxvirus</taxon>
        <taxon>Deltaentomopoxvirus msanguinipes</taxon>
    </lineage>
</organism>
<proteinExistence type="predicted"/>
<protein>
    <submittedName>
        <fullName evidence="2">ORF MSV142 putative membrane protein, fowlpox virus 15.6kD homolog (Vaccinia J5L), similar to GB:M17418</fullName>
    </submittedName>
</protein>